<sequence>MAQLDIINDPKNGKWRRVRKDVALVAYSRGEDVLFCPCKLYPFGPWQPGVVRRHEDKHDETAIQRFTRLCGEILQAYPEPECGRYLHYYVRVHPASFGLKTRPEETLHL</sequence>
<dbReference type="EMBL" id="CP118224">
    <property type="protein sequence ID" value="WMC09533.1"/>
    <property type="molecule type" value="Genomic_DNA"/>
</dbReference>
<dbReference type="RefSeq" id="WP_306760728.1">
    <property type="nucleotide sequence ID" value="NZ_CP118224.1"/>
</dbReference>
<dbReference type="Proteomes" id="UP001223802">
    <property type="component" value="Chromosome"/>
</dbReference>
<evidence type="ECO:0000313" key="2">
    <source>
        <dbReference type="Proteomes" id="UP001223802"/>
    </source>
</evidence>
<keyword evidence="2" id="KW-1185">Reference proteome</keyword>
<organism evidence="1 2">
    <name type="scientific">Oceanimonas pelagia</name>
    <dbReference type="NCBI Taxonomy" id="3028314"/>
    <lineage>
        <taxon>Bacteria</taxon>
        <taxon>Pseudomonadati</taxon>
        <taxon>Pseudomonadota</taxon>
        <taxon>Gammaproteobacteria</taxon>
        <taxon>Aeromonadales</taxon>
        <taxon>Aeromonadaceae</taxon>
        <taxon>Oceanimonas</taxon>
    </lineage>
</organism>
<proteinExistence type="predicted"/>
<name>A0AA50Q948_9GAMM</name>
<protein>
    <submittedName>
        <fullName evidence="1">Uncharacterized protein</fullName>
    </submittedName>
</protein>
<evidence type="ECO:0000313" key="1">
    <source>
        <dbReference type="EMBL" id="WMC09533.1"/>
    </source>
</evidence>
<accession>A0AA50Q948</accession>
<dbReference type="KEGG" id="ope:PU634_10435"/>
<reference evidence="1 2" key="1">
    <citation type="submission" date="2023-02" db="EMBL/GenBank/DDBJ databases">
        <title>Complete genome sequence of a novel bacterium Oceanimonas sp. NTOU-MSR1 isolated from marine coast sediment.</title>
        <authorList>
            <person name="Yang H.-T."/>
            <person name="Chen Y.-L."/>
            <person name="Ho Y.-N."/>
        </authorList>
    </citation>
    <scope>NUCLEOTIDE SEQUENCE [LARGE SCALE GENOMIC DNA]</scope>
    <source>
        <strain evidence="1 2">NTOU-MSR1</strain>
    </source>
</reference>
<gene>
    <name evidence="1" type="ORF">PU634_10435</name>
</gene>
<dbReference type="AlphaFoldDB" id="A0AA50Q948"/>